<evidence type="ECO:0000256" key="4">
    <source>
        <dbReference type="ARBA" id="ARBA00022989"/>
    </source>
</evidence>
<feature type="transmembrane region" description="Helical" evidence="6">
    <location>
        <begin position="484"/>
        <end position="500"/>
    </location>
</feature>
<evidence type="ECO:0000256" key="6">
    <source>
        <dbReference type="SAM" id="Phobius"/>
    </source>
</evidence>
<feature type="transmembrane region" description="Helical" evidence="6">
    <location>
        <begin position="299"/>
        <end position="320"/>
    </location>
</feature>
<dbReference type="InterPro" id="IPR001248">
    <property type="entry name" value="Pur-cyt_permease"/>
</dbReference>
<comment type="subcellular location">
    <subcellularLocation>
        <location evidence="1">Membrane</location>
        <topology evidence="1">Multi-pass membrane protein</topology>
    </subcellularLocation>
</comment>
<evidence type="ECO:0000313" key="8">
    <source>
        <dbReference type="Proteomes" id="UP000008710"/>
    </source>
</evidence>
<feature type="transmembrane region" description="Helical" evidence="6">
    <location>
        <begin position="340"/>
        <end position="369"/>
    </location>
</feature>
<feature type="transmembrane region" description="Helical" evidence="6">
    <location>
        <begin position="147"/>
        <end position="172"/>
    </location>
</feature>
<dbReference type="CDD" id="cd11555">
    <property type="entry name" value="SLC-NCS1sbd_u1"/>
    <property type="match status" value="1"/>
</dbReference>
<dbReference type="InterPro" id="IPR045225">
    <property type="entry name" value="Uracil/uridine/allantoin_perm"/>
</dbReference>
<reference evidence="8" key="1">
    <citation type="journal article" date="2006" name="Proc. Natl. Acad. Sci. U.S.A.">
        <title>The complete genome of Rhodococcus sp. RHA1 provides insights into a catabolic powerhouse.</title>
        <authorList>
            <person name="McLeod M.P."/>
            <person name="Warren R.L."/>
            <person name="Hsiao W.W.L."/>
            <person name="Araki N."/>
            <person name="Myhre M."/>
            <person name="Fernandes C."/>
            <person name="Miyazawa D."/>
            <person name="Wong W."/>
            <person name="Lillquist A.L."/>
            <person name="Wang D."/>
            <person name="Dosanjh M."/>
            <person name="Hara H."/>
            <person name="Petrescu A."/>
            <person name="Morin R.D."/>
            <person name="Yang G."/>
            <person name="Stott J.M."/>
            <person name="Schein J.E."/>
            <person name="Shin H."/>
            <person name="Smailus D."/>
            <person name="Siddiqui A.S."/>
            <person name="Marra M.A."/>
            <person name="Jones S.J.M."/>
            <person name="Holt R."/>
            <person name="Brinkman F.S.L."/>
            <person name="Miyauchi K."/>
            <person name="Fukuda M."/>
            <person name="Davies J.E."/>
            <person name="Mohn W.W."/>
            <person name="Eltis L.D."/>
        </authorList>
    </citation>
    <scope>NUCLEOTIDE SEQUENCE [LARGE SCALE GENOMIC DNA]</scope>
    <source>
        <strain evidence="8">RHA1</strain>
    </source>
</reference>
<dbReference type="AlphaFoldDB" id="Q0SDL3"/>
<protein>
    <submittedName>
        <fullName evidence="7">Permease for cytosine/purines, uracil, thiamine, allantoin</fullName>
    </submittedName>
</protein>
<evidence type="ECO:0000256" key="2">
    <source>
        <dbReference type="ARBA" id="ARBA00008974"/>
    </source>
</evidence>
<feature type="transmembrane region" description="Helical" evidence="6">
    <location>
        <begin position="404"/>
        <end position="429"/>
    </location>
</feature>
<gene>
    <name evidence="7" type="ordered locus">RHA1_ro02568</name>
</gene>
<evidence type="ECO:0000313" key="7">
    <source>
        <dbReference type="EMBL" id="ABG94373.1"/>
    </source>
</evidence>
<keyword evidence="4 6" id="KW-1133">Transmembrane helix</keyword>
<evidence type="ECO:0000256" key="3">
    <source>
        <dbReference type="ARBA" id="ARBA00022692"/>
    </source>
</evidence>
<evidence type="ECO:0000256" key="1">
    <source>
        <dbReference type="ARBA" id="ARBA00004141"/>
    </source>
</evidence>
<feature type="transmembrane region" description="Helical" evidence="6">
    <location>
        <begin position="97"/>
        <end position="117"/>
    </location>
</feature>
<feature type="transmembrane region" description="Helical" evidence="6">
    <location>
        <begin position="381"/>
        <end position="398"/>
    </location>
</feature>
<accession>Q0SDL3</accession>
<keyword evidence="5 6" id="KW-0472">Membrane</keyword>
<dbReference type="GO" id="GO:0015205">
    <property type="term" value="F:nucleobase transmembrane transporter activity"/>
    <property type="evidence" value="ECO:0007669"/>
    <property type="project" value="TreeGrafter"/>
</dbReference>
<dbReference type="Proteomes" id="UP000008710">
    <property type="component" value="Chromosome"/>
</dbReference>
<dbReference type="GO" id="GO:0005886">
    <property type="term" value="C:plasma membrane"/>
    <property type="evidence" value="ECO:0007669"/>
    <property type="project" value="TreeGrafter"/>
</dbReference>
<dbReference type="Pfam" id="PF02133">
    <property type="entry name" value="Transp_cyt_pur"/>
    <property type="match status" value="1"/>
</dbReference>
<feature type="transmembrane region" description="Helical" evidence="6">
    <location>
        <begin position="458"/>
        <end position="478"/>
    </location>
</feature>
<keyword evidence="3 6" id="KW-0812">Transmembrane</keyword>
<sequence length="524" mass="56985">MEQTFRDTEVRSPPRKDRHMLIDDTVSRHTTTVAPPAPPATQTSTTLYNLDLAPTKASGRRWGSYSIFTLWTNDVHNIANYSFAIGLFALGLGGGHMILSLMIGAVIVCVAMTYAGFMGQKTGVPFPVMSRISFGIRGAQIPAIVRAVIAIVWFGIQTYLASIVFRIFLVAVAPSLDRFDQNSILGLSSLGWICFIGIWAIQIVVLVYGMEAVRRFESLAGPLILVTVGSLALWMLFRTDFSIAWTSDQPASGGEMWRQVFAGAALWMSIYGTLILNFCDFSRRSPSKTAVVRGNFWGLFVNVLAFAVIAFILCGAQFQIDGTIIDSPTDIVAAIPNTLFLSLACLALVIVTMAVNVMANFVAPSYVLSNLAPEKISFRKAGIISACIGVVLLPWNLYDSPVVINYFLGGLGAVLGPLFGIIFVDYWFIRRTKVDVPALYSDGPTGTYYYRKGFNLRAIYALVPAALVSTLFAIVPAFHLVAPFSWFIGAGLAAAIYAVVGDRTRRYVDVSGESIAVDSGHGDH</sequence>
<dbReference type="KEGG" id="rha:RHA1_ro02568"/>
<dbReference type="HOGENOM" id="CLU_021555_0_2_11"/>
<name>Q0SDL3_RHOJR</name>
<evidence type="ECO:0000256" key="5">
    <source>
        <dbReference type="ARBA" id="ARBA00023136"/>
    </source>
</evidence>
<dbReference type="PANTHER" id="PTHR30618:SF6">
    <property type="entry name" value="NCS1 FAMILY NUCLEOBASE:CATION SYMPORTER-1"/>
    <property type="match status" value="1"/>
</dbReference>
<dbReference type="eggNOG" id="COG1953">
    <property type="taxonomic scope" value="Bacteria"/>
</dbReference>
<dbReference type="PANTHER" id="PTHR30618">
    <property type="entry name" value="NCS1 FAMILY PURINE/PYRIMIDINE TRANSPORTER"/>
    <property type="match status" value="1"/>
</dbReference>
<dbReference type="Gene3D" id="1.10.4160.10">
    <property type="entry name" value="Hydantoin permease"/>
    <property type="match status" value="1"/>
</dbReference>
<comment type="similarity">
    <text evidence="2">Belongs to the purine-cytosine permease (2.A.39) family.</text>
</comment>
<feature type="transmembrane region" description="Helical" evidence="6">
    <location>
        <begin position="184"/>
        <end position="207"/>
    </location>
</feature>
<organism evidence="7 8">
    <name type="scientific">Rhodococcus jostii (strain RHA1)</name>
    <dbReference type="NCBI Taxonomy" id="101510"/>
    <lineage>
        <taxon>Bacteria</taxon>
        <taxon>Bacillati</taxon>
        <taxon>Actinomycetota</taxon>
        <taxon>Actinomycetes</taxon>
        <taxon>Mycobacteriales</taxon>
        <taxon>Nocardiaceae</taxon>
        <taxon>Rhodococcus</taxon>
    </lineage>
</organism>
<proteinExistence type="inferred from homology"/>
<dbReference type="EMBL" id="CP000431">
    <property type="protein sequence ID" value="ABG94373.1"/>
    <property type="molecule type" value="Genomic_DNA"/>
</dbReference>
<feature type="transmembrane region" description="Helical" evidence="6">
    <location>
        <begin position="257"/>
        <end position="278"/>
    </location>
</feature>
<feature type="transmembrane region" description="Helical" evidence="6">
    <location>
        <begin position="219"/>
        <end position="237"/>
    </location>
</feature>